<proteinExistence type="predicted"/>
<reference evidence="2" key="1">
    <citation type="submission" date="2015-04" db="EMBL/GenBank/DDBJ databases">
        <title>The genome sequence of the plant pathogenic Rhizarian Plasmodiophora brassicae reveals insights in its biotrophic life cycle and the origin of chitin synthesis.</title>
        <authorList>
            <person name="Schwelm A."/>
            <person name="Fogelqvist J."/>
            <person name="Knaust A."/>
            <person name="Julke S."/>
            <person name="Lilja T."/>
            <person name="Dhandapani V."/>
            <person name="Bonilla-Rosso G."/>
            <person name="Karlsson M."/>
            <person name="Shevchenko A."/>
            <person name="Choi S.R."/>
            <person name="Kim H.G."/>
            <person name="Park J.Y."/>
            <person name="Lim Y.P."/>
            <person name="Ludwig-Muller J."/>
            <person name="Dixelius C."/>
        </authorList>
    </citation>
    <scope>NUCLEOTIDE SEQUENCE</scope>
    <source>
        <tissue evidence="2">Potato root galls</tissue>
    </source>
</reference>
<keyword evidence="1" id="KW-0233">DNA recombination</keyword>
<dbReference type="AlphaFoldDB" id="A0A0H5QYP6"/>
<evidence type="ECO:0000256" key="1">
    <source>
        <dbReference type="ARBA" id="ARBA00023172"/>
    </source>
</evidence>
<dbReference type="InterPro" id="IPR013762">
    <property type="entry name" value="Integrase-like_cat_sf"/>
</dbReference>
<dbReference type="GO" id="GO:0006310">
    <property type="term" value="P:DNA recombination"/>
    <property type="evidence" value="ECO:0007669"/>
    <property type="project" value="UniProtKB-KW"/>
</dbReference>
<evidence type="ECO:0008006" key="3">
    <source>
        <dbReference type="Google" id="ProtNLM"/>
    </source>
</evidence>
<name>A0A0H5QYP6_9EUKA</name>
<sequence length="464" mass="52546">MTRNRSSRTLTSSQFRQRNRQKYHIPVEWLNDARIGMDQTLLQLRLSLGSSRPLTGSRPMSLNTTSAYKKHYRGLRYFCCMIGDYEGLLLLQEDAPDHFCPSLCASTLSNFIRFKRGEVGSVLVDAHGETVLDRKGDVIACQGGWKDPDNVGQLISAVSVLHAAREQQGQYSESCQTCWDVYHQDASCTNGCFHHLGKPRFWRTGDSSTSDVVQNTKRSSNRDSICYQSKGNFALMMNELIAIRQRLVSSGSLYDYQVWVMILIGVHLFLRAEEMEALLMEDFLLDLTAFDELGRVDLLVVKVHGKSEKAQAQGPVVLTLWRLDSHPMLCPVRALFLYVARSGITKGYLFGPKSVIDRLDMEPVSLDELTTHISYDEFNSVFFQLCNSVTGDENRNRYGTHTIRKTAYLYAIWGGGDLDHIRQGARHKTMKNAQLYYRDSAALLARAKRTGSHVLSLAPTWHPI</sequence>
<evidence type="ECO:0000313" key="2">
    <source>
        <dbReference type="EMBL" id="CRZ06832.1"/>
    </source>
</evidence>
<dbReference type="GO" id="GO:0015074">
    <property type="term" value="P:DNA integration"/>
    <property type="evidence" value="ECO:0007669"/>
    <property type="project" value="InterPro"/>
</dbReference>
<accession>A0A0H5QYP6</accession>
<organism evidence="2">
    <name type="scientific">Spongospora subterranea</name>
    <dbReference type="NCBI Taxonomy" id="70186"/>
    <lineage>
        <taxon>Eukaryota</taxon>
        <taxon>Sar</taxon>
        <taxon>Rhizaria</taxon>
        <taxon>Endomyxa</taxon>
        <taxon>Phytomyxea</taxon>
        <taxon>Plasmodiophorida</taxon>
        <taxon>Plasmodiophoridae</taxon>
        <taxon>Spongospora</taxon>
    </lineage>
</organism>
<dbReference type="Gene3D" id="1.10.443.10">
    <property type="entry name" value="Intergrase catalytic core"/>
    <property type="match status" value="1"/>
</dbReference>
<dbReference type="SUPFAM" id="SSF56349">
    <property type="entry name" value="DNA breaking-rejoining enzymes"/>
    <property type="match status" value="1"/>
</dbReference>
<dbReference type="InterPro" id="IPR011010">
    <property type="entry name" value="DNA_brk_join_enz"/>
</dbReference>
<dbReference type="EMBL" id="HACM01006390">
    <property type="protein sequence ID" value="CRZ06832.1"/>
    <property type="molecule type" value="Transcribed_RNA"/>
</dbReference>
<protein>
    <recommendedName>
        <fullName evidence="3">Tyr recombinase domain-containing protein</fullName>
    </recommendedName>
</protein>
<dbReference type="GO" id="GO:0003677">
    <property type="term" value="F:DNA binding"/>
    <property type="evidence" value="ECO:0007669"/>
    <property type="project" value="InterPro"/>
</dbReference>